<keyword evidence="3" id="KW-1185">Reference proteome</keyword>
<accession>A0ABT7UN14</accession>
<comment type="caution">
    <text evidence="2">The sequence shown here is derived from an EMBL/GenBank/DDBJ whole genome shotgun (WGS) entry which is preliminary data.</text>
</comment>
<dbReference type="Proteomes" id="UP001529380">
    <property type="component" value="Unassembled WGS sequence"/>
</dbReference>
<gene>
    <name evidence="2" type="ORF">QUW08_03040</name>
</gene>
<evidence type="ECO:0000256" key="1">
    <source>
        <dbReference type="SAM" id="MobiDB-lite"/>
    </source>
</evidence>
<name>A0ABT7UN14_9FIRM</name>
<organism evidence="2 3">
    <name type="scientific">Allofournierella massiliensis</name>
    <dbReference type="NCBI Taxonomy" id="1650663"/>
    <lineage>
        <taxon>Bacteria</taxon>
        <taxon>Bacillati</taxon>
        <taxon>Bacillota</taxon>
        <taxon>Clostridia</taxon>
        <taxon>Eubacteriales</taxon>
        <taxon>Oscillospiraceae</taxon>
        <taxon>Allofournierella</taxon>
    </lineage>
</organism>
<feature type="region of interest" description="Disordered" evidence="1">
    <location>
        <begin position="148"/>
        <end position="173"/>
    </location>
</feature>
<dbReference type="EMBL" id="JAUDCL010000003">
    <property type="protein sequence ID" value="MDM8200276.1"/>
    <property type="molecule type" value="Genomic_DNA"/>
</dbReference>
<protein>
    <recommendedName>
        <fullName evidence="4">Phage recombination protein Bet</fullName>
    </recommendedName>
</protein>
<proteinExistence type="predicted"/>
<evidence type="ECO:0000313" key="2">
    <source>
        <dbReference type="EMBL" id="MDM8200276.1"/>
    </source>
</evidence>
<reference evidence="2 3" key="2">
    <citation type="submission" date="2023-06" db="EMBL/GenBank/DDBJ databases">
        <title>Identification and characterization of horizontal gene transfer across gut microbiota members of farm animals based on homology search.</title>
        <authorList>
            <person name="Schwarzerova J."/>
            <person name="Nykrynova M."/>
            <person name="Jureckova K."/>
            <person name="Cejkova D."/>
            <person name="Rychlik I."/>
        </authorList>
    </citation>
    <scope>NUCLEOTIDE SEQUENCE [LARGE SCALE GENOMIC DNA]</scope>
    <source>
        <strain evidence="2 3">ET340</strain>
    </source>
</reference>
<reference evidence="3" key="1">
    <citation type="submission" date="2023-06" db="EMBL/GenBank/DDBJ databases">
        <title>Identification and characterization of horizontal gene transfer across gut microbiota members of farm animals based on homology search.</title>
        <authorList>
            <person name="Zeman M."/>
            <person name="Kubasova T."/>
            <person name="Jahodarova E."/>
            <person name="Nykrynova M."/>
            <person name="Rychlik I."/>
        </authorList>
    </citation>
    <scope>NUCLEOTIDE SEQUENCE [LARGE SCALE GENOMIC DNA]</scope>
    <source>
        <strain evidence="3">ET340</strain>
    </source>
</reference>
<evidence type="ECO:0000313" key="3">
    <source>
        <dbReference type="Proteomes" id="UP001529380"/>
    </source>
</evidence>
<sequence>MSQNNNSDKSAILESLNSINQVDGFDPMLFAVEYTDMSTGKSRKKIPVLIQIAWFRMVYPKGRIATTITPCKDGFVASARIYADYKDGPDCYLADATASRGYDQTKPSISPREWAQTAAIGIALRNAGFGVQFGLTADDYEGPVLNELPDSVTDSGTTADPAANEAPDAEPEVVAEPELTEDQKLELALKQPCPIQKYSGKTLGDLQTLDPKALTWIANKFTGNPDISAAAKRICEYALQETSA</sequence>
<evidence type="ECO:0008006" key="4">
    <source>
        <dbReference type="Google" id="ProtNLM"/>
    </source>
</evidence>
<dbReference type="RefSeq" id="WP_289599148.1">
    <property type="nucleotide sequence ID" value="NZ_JAUDCL010000003.1"/>
</dbReference>
<reference evidence="2 3" key="3">
    <citation type="submission" date="2023-06" db="EMBL/GenBank/DDBJ databases">
        <authorList>
            <person name="Zeman M."/>
            <person name="Kubasova T."/>
            <person name="Jahodarova E."/>
            <person name="Nykrynova M."/>
            <person name="Rychlik I."/>
        </authorList>
    </citation>
    <scope>NUCLEOTIDE SEQUENCE [LARGE SCALE GENOMIC DNA]</scope>
    <source>
        <strain evidence="2 3">ET340</strain>
    </source>
</reference>